<evidence type="ECO:0000313" key="1">
    <source>
        <dbReference type="EMBL" id="ACV09464.1"/>
    </source>
</evidence>
<dbReference type="KEGG" id="jde:Jden_1821"/>
<sequence>MTSTLDSVLLPASPPVRDALPAHLITEDTPHEDRLARGRELGDPTAICCAVARSAVEAFHGIRPIHQLVSRLAPHVLESLTARAQVRASLNTGTATRHQPVRIVRARVVRVSPIAAEATVIIADGSRVRAAAIRVEEHRGRWRAVDLQIG</sequence>
<evidence type="ECO:0008006" key="3">
    <source>
        <dbReference type="Google" id="ProtNLM"/>
    </source>
</evidence>
<dbReference type="InterPro" id="IPR045596">
    <property type="entry name" value="DUF6459"/>
</dbReference>
<dbReference type="Proteomes" id="UP000000628">
    <property type="component" value="Chromosome"/>
</dbReference>
<dbReference type="EMBL" id="CP001706">
    <property type="protein sequence ID" value="ACV09464.1"/>
    <property type="molecule type" value="Genomic_DNA"/>
</dbReference>
<organism evidence="1 2">
    <name type="scientific">Jonesia denitrificans (strain ATCC 14870 / DSM 20603 / BCRC 15368 / CIP 55.134 / JCM 11481 / NBRC 15587 / NCTC 10816 / Prevot 55134)</name>
    <name type="common">Listeria denitrificans</name>
    <dbReference type="NCBI Taxonomy" id="471856"/>
    <lineage>
        <taxon>Bacteria</taxon>
        <taxon>Bacillati</taxon>
        <taxon>Actinomycetota</taxon>
        <taxon>Actinomycetes</taxon>
        <taxon>Micrococcales</taxon>
        <taxon>Jonesiaceae</taxon>
        <taxon>Jonesia</taxon>
    </lineage>
</organism>
<keyword evidence="2" id="KW-1185">Reference proteome</keyword>
<dbReference type="OrthoDB" id="3731420at2"/>
<dbReference type="RefSeq" id="WP_015772092.1">
    <property type="nucleotide sequence ID" value="NC_013174.1"/>
</dbReference>
<name>C7QZG6_JONDD</name>
<accession>C7QZG6</accession>
<proteinExistence type="predicted"/>
<dbReference type="AlphaFoldDB" id="C7QZG6"/>
<dbReference type="eggNOG" id="ENOG50332RH">
    <property type="taxonomic scope" value="Bacteria"/>
</dbReference>
<protein>
    <recommendedName>
        <fullName evidence="3">3-hydroxyacyl-CoA dehydrogenase</fullName>
    </recommendedName>
</protein>
<reference evidence="1 2" key="1">
    <citation type="journal article" date="2009" name="Stand. Genomic Sci.">
        <title>Complete genome sequence of Jonesia denitrificans type strain (Prevot 55134).</title>
        <authorList>
            <person name="Pukall R."/>
            <person name="Gehrich-Schroter G."/>
            <person name="Lapidus A."/>
            <person name="Nolan M."/>
            <person name="Glavina Del Rio T."/>
            <person name="Lucas S."/>
            <person name="Chen F."/>
            <person name="Tice H."/>
            <person name="Pitluck S."/>
            <person name="Cheng J.F."/>
            <person name="Copeland A."/>
            <person name="Saunders E."/>
            <person name="Brettin T."/>
            <person name="Detter J.C."/>
            <person name="Bruce D."/>
            <person name="Goodwin L."/>
            <person name="Pati A."/>
            <person name="Ivanova N."/>
            <person name="Mavromatis K."/>
            <person name="Ovchinnikova G."/>
            <person name="Chen A."/>
            <person name="Palaniappan K."/>
            <person name="Land M."/>
            <person name="Hauser L."/>
            <person name="Chang Y.J."/>
            <person name="Jeffries C.D."/>
            <person name="Chain P."/>
            <person name="Goker M."/>
            <person name="Bristow J."/>
            <person name="Eisen J.A."/>
            <person name="Markowitz V."/>
            <person name="Hugenholtz P."/>
            <person name="Kyrpides N.C."/>
            <person name="Klenk H.P."/>
            <person name="Han C."/>
        </authorList>
    </citation>
    <scope>NUCLEOTIDE SEQUENCE [LARGE SCALE GENOMIC DNA]</scope>
    <source>
        <strain evidence="2">ATCC 14870 / DSM 20603 / BCRC 15368 / CIP 55.134 / JCM 11481 / NBRC 15587 / NCTC 10816 / Prevot 55134</strain>
    </source>
</reference>
<gene>
    <name evidence="1" type="ordered locus">Jden_1821</name>
</gene>
<dbReference type="STRING" id="471856.Jden_1821"/>
<dbReference type="HOGENOM" id="CLU_1738101_0_0_11"/>
<evidence type="ECO:0000313" key="2">
    <source>
        <dbReference type="Proteomes" id="UP000000628"/>
    </source>
</evidence>
<dbReference type="Pfam" id="PF20060">
    <property type="entry name" value="DUF6459"/>
    <property type="match status" value="1"/>
</dbReference>